<evidence type="ECO:0000256" key="3">
    <source>
        <dbReference type="ARBA" id="ARBA00022448"/>
    </source>
</evidence>
<keyword evidence="4" id="KW-1003">Cell membrane</keyword>
<keyword evidence="5" id="KW-0547">Nucleotide-binding</keyword>
<gene>
    <name evidence="9" type="ORF">OSO01_29040</name>
</gene>
<evidence type="ECO:0000313" key="10">
    <source>
        <dbReference type="Proteomes" id="UP000321558"/>
    </source>
</evidence>
<dbReference type="PANTHER" id="PTHR43297">
    <property type="entry name" value="OLIGOPEPTIDE TRANSPORT ATP-BINDING PROTEIN APPD"/>
    <property type="match status" value="1"/>
</dbReference>
<evidence type="ECO:0000256" key="6">
    <source>
        <dbReference type="ARBA" id="ARBA00022840"/>
    </source>
</evidence>
<evidence type="ECO:0000256" key="4">
    <source>
        <dbReference type="ARBA" id="ARBA00022475"/>
    </source>
</evidence>
<feature type="domain" description="ABC transporter" evidence="8">
    <location>
        <begin position="3"/>
        <end position="250"/>
    </location>
</feature>
<dbReference type="InterPro" id="IPR027417">
    <property type="entry name" value="P-loop_NTPase"/>
</dbReference>
<reference evidence="9 10" key="1">
    <citation type="submission" date="2019-07" db="EMBL/GenBank/DDBJ databases">
        <title>Whole genome shotgun sequence of Oceanobacillus sojae NBRC 105379.</title>
        <authorList>
            <person name="Hosoyama A."/>
            <person name="Uohara A."/>
            <person name="Ohji S."/>
            <person name="Ichikawa N."/>
        </authorList>
    </citation>
    <scope>NUCLEOTIDE SEQUENCE [LARGE SCALE GENOMIC DNA]</scope>
    <source>
        <strain evidence="9 10">NBRC 105379</strain>
    </source>
</reference>
<dbReference type="RefSeq" id="WP_147211104.1">
    <property type="nucleotide sequence ID" value="NZ_BJYM01000012.1"/>
</dbReference>
<dbReference type="GO" id="GO:0016887">
    <property type="term" value="F:ATP hydrolysis activity"/>
    <property type="evidence" value="ECO:0007669"/>
    <property type="project" value="InterPro"/>
</dbReference>
<organism evidence="9 10">
    <name type="scientific">Oceanobacillus sojae</name>
    <dbReference type="NCBI Taxonomy" id="582851"/>
    <lineage>
        <taxon>Bacteria</taxon>
        <taxon>Bacillati</taxon>
        <taxon>Bacillota</taxon>
        <taxon>Bacilli</taxon>
        <taxon>Bacillales</taxon>
        <taxon>Bacillaceae</taxon>
        <taxon>Oceanobacillus</taxon>
    </lineage>
</organism>
<accession>A0A511ZL46</accession>
<evidence type="ECO:0000259" key="8">
    <source>
        <dbReference type="PROSITE" id="PS50893"/>
    </source>
</evidence>
<evidence type="ECO:0000313" key="9">
    <source>
        <dbReference type="EMBL" id="GEN88165.1"/>
    </source>
</evidence>
<keyword evidence="3" id="KW-0813">Transport</keyword>
<dbReference type="PANTHER" id="PTHR43297:SF2">
    <property type="entry name" value="DIPEPTIDE TRANSPORT ATP-BINDING PROTEIN DPPD"/>
    <property type="match status" value="1"/>
</dbReference>
<dbReference type="SMART" id="SM00382">
    <property type="entry name" value="AAA"/>
    <property type="match status" value="1"/>
</dbReference>
<name>A0A511ZL46_9BACI</name>
<dbReference type="AlphaFoldDB" id="A0A511ZL46"/>
<evidence type="ECO:0000256" key="2">
    <source>
        <dbReference type="ARBA" id="ARBA00005417"/>
    </source>
</evidence>
<dbReference type="EMBL" id="BJYM01000012">
    <property type="protein sequence ID" value="GEN88165.1"/>
    <property type="molecule type" value="Genomic_DNA"/>
</dbReference>
<dbReference type="Pfam" id="PF00005">
    <property type="entry name" value="ABC_tran"/>
    <property type="match status" value="1"/>
</dbReference>
<evidence type="ECO:0000256" key="7">
    <source>
        <dbReference type="ARBA" id="ARBA00023136"/>
    </source>
</evidence>
<dbReference type="PROSITE" id="PS50893">
    <property type="entry name" value="ABC_TRANSPORTER_2"/>
    <property type="match status" value="1"/>
</dbReference>
<keyword evidence="7" id="KW-0472">Membrane</keyword>
<comment type="similarity">
    <text evidence="2">Belongs to the ABC transporter superfamily.</text>
</comment>
<evidence type="ECO:0000256" key="5">
    <source>
        <dbReference type="ARBA" id="ARBA00022741"/>
    </source>
</evidence>
<dbReference type="Proteomes" id="UP000321558">
    <property type="component" value="Unassembled WGS sequence"/>
</dbReference>
<dbReference type="InterPro" id="IPR050388">
    <property type="entry name" value="ABC_Ni/Peptide_Import"/>
</dbReference>
<sequence>MLLEVKNLSIYDAETKDTIVEDISFTLEQQRNLGIVGESGSGKSMTVKGILGLVAPWMKVSGTAYFEGEDMLKMKAKAMQNIRARHISMILQDAMSAFDPLDTVGKQMMETLCEHLKISRKEAKQISLNELGSLGIQEASQMMKKYPHQLSGGMLQRCMIAIAVAIKPDVIIADEPTTALDAITQSEVIATFQRLHAQKRITFIFISHDLGVIRHLTEEVLVMKDGKSVEYGRTREVFRYPQNKYTKYLVDTRLNLACSFEKIMRKGPYDA</sequence>
<comment type="caution">
    <text evidence="9">The sequence shown here is derived from an EMBL/GenBank/DDBJ whole genome shotgun (WGS) entry which is preliminary data.</text>
</comment>
<dbReference type="GO" id="GO:0005524">
    <property type="term" value="F:ATP binding"/>
    <property type="evidence" value="ECO:0007669"/>
    <property type="project" value="UniProtKB-KW"/>
</dbReference>
<dbReference type="OrthoDB" id="9802264at2"/>
<dbReference type="InterPro" id="IPR003593">
    <property type="entry name" value="AAA+_ATPase"/>
</dbReference>
<dbReference type="CDD" id="cd03257">
    <property type="entry name" value="ABC_NikE_OppD_transporters"/>
    <property type="match status" value="1"/>
</dbReference>
<dbReference type="GO" id="GO:0005886">
    <property type="term" value="C:plasma membrane"/>
    <property type="evidence" value="ECO:0007669"/>
    <property type="project" value="UniProtKB-SubCell"/>
</dbReference>
<proteinExistence type="inferred from homology"/>
<evidence type="ECO:0000256" key="1">
    <source>
        <dbReference type="ARBA" id="ARBA00004202"/>
    </source>
</evidence>
<dbReference type="InterPro" id="IPR003439">
    <property type="entry name" value="ABC_transporter-like_ATP-bd"/>
</dbReference>
<protein>
    <submittedName>
        <fullName evidence="9">ABC transporter ATP-binding protein</fullName>
    </submittedName>
</protein>
<dbReference type="SUPFAM" id="SSF52540">
    <property type="entry name" value="P-loop containing nucleoside triphosphate hydrolases"/>
    <property type="match status" value="1"/>
</dbReference>
<keyword evidence="6 9" id="KW-0067">ATP-binding</keyword>
<comment type="subcellular location">
    <subcellularLocation>
        <location evidence="1">Cell membrane</location>
        <topology evidence="1">Peripheral membrane protein</topology>
    </subcellularLocation>
</comment>
<keyword evidence="10" id="KW-1185">Reference proteome</keyword>
<dbReference type="Gene3D" id="3.40.50.300">
    <property type="entry name" value="P-loop containing nucleotide triphosphate hydrolases"/>
    <property type="match status" value="1"/>
</dbReference>